<evidence type="ECO:0000256" key="4">
    <source>
        <dbReference type="PIRSR" id="PIRSR600542-1"/>
    </source>
</evidence>
<protein>
    <recommendedName>
        <fullName evidence="5">Choline/carnitine acyltransferase domain-containing protein</fullName>
    </recommendedName>
</protein>
<evidence type="ECO:0000259" key="5">
    <source>
        <dbReference type="Pfam" id="PF00755"/>
    </source>
</evidence>
<name>A0AAN9VII3_9ORTH</name>
<evidence type="ECO:0000313" key="7">
    <source>
        <dbReference type="Proteomes" id="UP001378592"/>
    </source>
</evidence>
<dbReference type="InterPro" id="IPR039551">
    <property type="entry name" value="Cho/carn_acyl_trans"/>
</dbReference>
<dbReference type="Pfam" id="PF00755">
    <property type="entry name" value="Carn_acyltransf"/>
    <property type="match status" value="1"/>
</dbReference>
<dbReference type="EMBL" id="JAZDUA010000229">
    <property type="protein sequence ID" value="KAK7863456.1"/>
    <property type="molecule type" value="Genomic_DNA"/>
</dbReference>
<comment type="caution">
    <text evidence="6">The sequence shown here is derived from an EMBL/GenBank/DDBJ whole genome shotgun (WGS) entry which is preliminary data.</text>
</comment>
<organism evidence="6 7">
    <name type="scientific">Gryllus longicercus</name>
    <dbReference type="NCBI Taxonomy" id="2509291"/>
    <lineage>
        <taxon>Eukaryota</taxon>
        <taxon>Metazoa</taxon>
        <taxon>Ecdysozoa</taxon>
        <taxon>Arthropoda</taxon>
        <taxon>Hexapoda</taxon>
        <taxon>Insecta</taxon>
        <taxon>Pterygota</taxon>
        <taxon>Neoptera</taxon>
        <taxon>Polyneoptera</taxon>
        <taxon>Orthoptera</taxon>
        <taxon>Ensifera</taxon>
        <taxon>Gryllidea</taxon>
        <taxon>Grylloidea</taxon>
        <taxon>Gryllidae</taxon>
        <taxon>Gryllinae</taxon>
        <taxon>Gryllus</taxon>
    </lineage>
</organism>
<feature type="active site" description="Proton acceptor" evidence="4">
    <location>
        <position position="366"/>
    </location>
</feature>
<dbReference type="AlphaFoldDB" id="A0AAN9VII3"/>
<evidence type="ECO:0000256" key="3">
    <source>
        <dbReference type="ARBA" id="ARBA00023315"/>
    </source>
</evidence>
<evidence type="ECO:0000256" key="2">
    <source>
        <dbReference type="ARBA" id="ARBA00022679"/>
    </source>
</evidence>
<reference evidence="6 7" key="1">
    <citation type="submission" date="2024-03" db="EMBL/GenBank/DDBJ databases">
        <title>The genome assembly and annotation of the cricket Gryllus longicercus Weissman &amp; Gray.</title>
        <authorList>
            <person name="Szrajer S."/>
            <person name="Gray D."/>
            <person name="Ylla G."/>
        </authorList>
    </citation>
    <scope>NUCLEOTIDE SEQUENCE [LARGE SCALE GENOMIC DNA]</scope>
    <source>
        <strain evidence="6">DAG 2021-001</strain>
        <tissue evidence="6">Whole body minus gut</tissue>
    </source>
</reference>
<dbReference type="InterPro" id="IPR000542">
    <property type="entry name" value="Carn_acyl_trans"/>
</dbReference>
<dbReference type="GO" id="GO:0005777">
    <property type="term" value="C:peroxisome"/>
    <property type="evidence" value="ECO:0007669"/>
    <property type="project" value="TreeGrafter"/>
</dbReference>
<sequence>MGPSDEAMLKLMGPINASRGQALFTFSKNLWNVNSSSVLRATVGYQHALHPRLLSSQSDLPPLPVPPLQVTLDKFLRSARPLVTPEEFQTTQDLVKQFSAAGGCGPKLQKLLEEKAKTTRNWMADWWLRTAYLEFRYPVVVWSSPGLVFPHQKVCNQDEQLTLAARVISGAVDFKCLIDNNKLPLERMGKDPLDMSQYSKIMGTCRIPGIPRDSLQHADPCNPPKHVVVAYKNHFFEVPVYGENGEPLSEDQIRKQLCEIVSGPVKPAVPIGILTSDQRDNWGKAYQELIKDPKNVCSLETIHKSLFLVCLDDPNPNFGSLDKRSIAARQMVHGCGSKNNGANRWFDKTIQFVIGTTGELGITYEHSPAEGPPVAGLMDHVVDVINKGGLKLSTSGCVPKPNHLPFNTSSELQCAIQTAEKNLDAMVDDLEMYGYVYKGYGKEFPKSQKMSPDSFIQMAIQFAFYRLHKLPGAHYESASTRKYFGGRTETIRSCSCESVAFAEAMLDCSKSDEEKVKAMKEAVNGHKKYTLEAVNGCGVDRHLLGLKLIALENGIQVPELYKDVAYVRSSHMRISTSQVAGKCEAFMCYGPLVNDGYACCYNPRANEIHMGISAFKSCPDTSASKFKDALEESFDDMHNVLVKTQKSKL</sequence>
<dbReference type="Proteomes" id="UP001378592">
    <property type="component" value="Unassembled WGS sequence"/>
</dbReference>
<dbReference type="FunFam" id="3.30.559.70:FF:000002">
    <property type="entry name" value="Carnitine O-acetyltransferase"/>
    <property type="match status" value="1"/>
</dbReference>
<dbReference type="PANTHER" id="PTHR22589:SF103">
    <property type="entry name" value="CARNITINE O-ACETYL-TRANSFERASE, ISOFORM A-RELATED"/>
    <property type="match status" value="1"/>
</dbReference>
<dbReference type="Gene3D" id="3.30.559.70">
    <property type="entry name" value="Choline/Carnitine o-acyltransferase, domain 2"/>
    <property type="match status" value="1"/>
</dbReference>
<dbReference type="SUPFAM" id="SSF52777">
    <property type="entry name" value="CoA-dependent acyltransferases"/>
    <property type="match status" value="2"/>
</dbReference>
<comment type="similarity">
    <text evidence="1">Belongs to the carnitine/choline acetyltransferase family.</text>
</comment>
<keyword evidence="7" id="KW-1185">Reference proteome</keyword>
<dbReference type="InterPro" id="IPR023213">
    <property type="entry name" value="CAT-like_dom_sf"/>
</dbReference>
<dbReference type="InterPro" id="IPR042231">
    <property type="entry name" value="Cho/carn_acyl_trans_2"/>
</dbReference>
<gene>
    <name evidence="6" type="ORF">R5R35_010495</name>
</gene>
<dbReference type="GO" id="GO:0004092">
    <property type="term" value="F:carnitine O-acetyltransferase activity"/>
    <property type="evidence" value="ECO:0007669"/>
    <property type="project" value="TreeGrafter"/>
</dbReference>
<proteinExistence type="inferred from homology"/>
<accession>A0AAN9VII3</accession>
<evidence type="ECO:0000256" key="1">
    <source>
        <dbReference type="ARBA" id="ARBA00005232"/>
    </source>
</evidence>
<dbReference type="GO" id="GO:0019254">
    <property type="term" value="P:carnitine metabolic process, CoA-linked"/>
    <property type="evidence" value="ECO:0007669"/>
    <property type="project" value="TreeGrafter"/>
</dbReference>
<dbReference type="PANTHER" id="PTHR22589">
    <property type="entry name" value="CARNITINE O-ACYLTRANSFERASE"/>
    <property type="match status" value="1"/>
</dbReference>
<dbReference type="Gene3D" id="3.30.559.10">
    <property type="entry name" value="Chloramphenicol acetyltransferase-like domain"/>
    <property type="match status" value="1"/>
</dbReference>
<keyword evidence="3" id="KW-0012">Acyltransferase</keyword>
<evidence type="ECO:0000313" key="6">
    <source>
        <dbReference type="EMBL" id="KAK7863456.1"/>
    </source>
</evidence>
<keyword evidence="2" id="KW-0808">Transferase</keyword>
<feature type="domain" description="Choline/carnitine acyltransferase" evidence="5">
    <location>
        <begin position="63"/>
        <end position="632"/>
    </location>
</feature>